<dbReference type="InterPro" id="IPR049677">
    <property type="entry name" value="QatD"/>
</dbReference>
<evidence type="ECO:0000256" key="3">
    <source>
        <dbReference type="ARBA" id="ARBA00022801"/>
    </source>
</evidence>
<dbReference type="OrthoDB" id="9810005at2"/>
<keyword evidence="6" id="KW-1185">Reference proteome</keyword>
<keyword evidence="3" id="KW-0378">Hydrolase</keyword>
<feature type="binding site" evidence="4">
    <location>
        <position position="84"/>
    </location>
    <ligand>
        <name>a divalent metal cation</name>
        <dbReference type="ChEBI" id="CHEBI:60240"/>
        <label>1</label>
    </ligand>
</feature>
<dbReference type="PANTHER" id="PTHR46317:SF1">
    <property type="entry name" value="HYDROLASE, TATD FAMILY"/>
    <property type="match status" value="1"/>
</dbReference>
<name>A0A1H8MFU1_9RHOB</name>
<proteinExistence type="inferred from homology"/>
<sequence>MIDFHCHLDLYPKPQTIIERADLAGVYVLSVTTIPKAWLGTKQLAKGRLRIRTALGFHPELAHERYSELGLFDTLIDEAPYVGEVGLDGSKHLREHVSLQRKVFAHVLKTTERAGGRVMSIHSRGAAEEVLELLRSHDAGIPVLHWFTGGPSELQNAINAGCWFSVGPAMLKSKAGRARAAMMPRDQILPETDGPFGTIKGRPLEPNDAEAVIQTFASLWSIPPEDVRQQLIQNFKSIVTFAPDIKRDSIS</sequence>
<dbReference type="Pfam" id="PF01026">
    <property type="entry name" value="TatD_DNase"/>
    <property type="match status" value="1"/>
</dbReference>
<evidence type="ECO:0000256" key="2">
    <source>
        <dbReference type="ARBA" id="ARBA00022723"/>
    </source>
</evidence>
<evidence type="ECO:0000313" key="6">
    <source>
        <dbReference type="Proteomes" id="UP000199372"/>
    </source>
</evidence>
<accession>A0A1H8MFU1</accession>
<keyword evidence="2 4" id="KW-0479">Metal-binding</keyword>
<feature type="binding site" evidence="4">
    <location>
        <position position="193"/>
    </location>
    <ligand>
        <name>a divalent metal cation</name>
        <dbReference type="ChEBI" id="CHEBI:60240"/>
        <label>1</label>
    </ligand>
</feature>
<dbReference type="Gene3D" id="3.20.20.140">
    <property type="entry name" value="Metal-dependent hydrolases"/>
    <property type="match status" value="1"/>
</dbReference>
<feature type="binding site" evidence="4">
    <location>
        <position position="145"/>
    </location>
    <ligand>
        <name>a divalent metal cation</name>
        <dbReference type="ChEBI" id="CHEBI:60240"/>
        <label>2</label>
    </ligand>
</feature>
<dbReference type="Proteomes" id="UP000199372">
    <property type="component" value="Unassembled WGS sequence"/>
</dbReference>
<evidence type="ECO:0000256" key="4">
    <source>
        <dbReference type="PIRSR" id="PIRSR005902-1"/>
    </source>
</evidence>
<dbReference type="NCBIfam" id="NF041926">
    <property type="entry name" value="QatD"/>
    <property type="match status" value="1"/>
</dbReference>
<protein>
    <submittedName>
        <fullName evidence="5">TatD DNase family protein</fullName>
    </submittedName>
</protein>
<dbReference type="GO" id="GO:0046872">
    <property type="term" value="F:metal ion binding"/>
    <property type="evidence" value="ECO:0007669"/>
    <property type="project" value="UniProtKB-KW"/>
</dbReference>
<dbReference type="RefSeq" id="WP_091846873.1">
    <property type="nucleotide sequence ID" value="NZ_FOCM01000016.1"/>
</dbReference>
<dbReference type="GO" id="GO:0016788">
    <property type="term" value="F:hydrolase activity, acting on ester bonds"/>
    <property type="evidence" value="ECO:0007669"/>
    <property type="project" value="InterPro"/>
</dbReference>
<reference evidence="6" key="1">
    <citation type="submission" date="2016-10" db="EMBL/GenBank/DDBJ databases">
        <authorList>
            <person name="Varghese N."/>
            <person name="Submissions S."/>
        </authorList>
    </citation>
    <scope>NUCLEOTIDE SEQUENCE [LARGE SCALE GENOMIC DNA]</scope>
    <source>
        <strain evidence="6">DSM 26893</strain>
    </source>
</reference>
<gene>
    <name evidence="5" type="ORF">SAMN04488011_11615</name>
</gene>
<dbReference type="PANTHER" id="PTHR46317">
    <property type="entry name" value="HYDROLASE OF PHP SUPERFAMILY-RELATED PROTEIN"/>
    <property type="match status" value="1"/>
</dbReference>
<dbReference type="InterPro" id="IPR032466">
    <property type="entry name" value="Metal_Hydrolase"/>
</dbReference>
<feature type="binding site" evidence="4">
    <location>
        <position position="5"/>
    </location>
    <ligand>
        <name>a divalent metal cation</name>
        <dbReference type="ChEBI" id="CHEBI:60240"/>
        <label>1</label>
    </ligand>
</feature>
<evidence type="ECO:0000313" key="5">
    <source>
        <dbReference type="EMBL" id="SEO16016.1"/>
    </source>
</evidence>
<evidence type="ECO:0000256" key="1">
    <source>
        <dbReference type="ARBA" id="ARBA00009275"/>
    </source>
</evidence>
<comment type="similarity">
    <text evidence="1">Belongs to the metallo-dependent hydrolases superfamily. TatD-type hydrolase family.</text>
</comment>
<feature type="binding site" evidence="4">
    <location>
        <position position="7"/>
    </location>
    <ligand>
        <name>a divalent metal cation</name>
        <dbReference type="ChEBI" id="CHEBI:60240"/>
        <label>1</label>
    </ligand>
</feature>
<dbReference type="InterPro" id="IPR001130">
    <property type="entry name" value="TatD-like"/>
</dbReference>
<organism evidence="5 6">
    <name type="scientific">Palleronia pelagia</name>
    <dbReference type="NCBI Taxonomy" id="387096"/>
    <lineage>
        <taxon>Bacteria</taxon>
        <taxon>Pseudomonadati</taxon>
        <taxon>Pseudomonadota</taxon>
        <taxon>Alphaproteobacteria</taxon>
        <taxon>Rhodobacterales</taxon>
        <taxon>Roseobacteraceae</taxon>
        <taxon>Palleronia</taxon>
    </lineage>
</organism>
<dbReference type="PIRSF" id="PIRSF005902">
    <property type="entry name" value="DNase_TatD"/>
    <property type="match status" value="1"/>
</dbReference>
<dbReference type="SUPFAM" id="SSF51556">
    <property type="entry name" value="Metallo-dependent hydrolases"/>
    <property type="match status" value="1"/>
</dbReference>
<dbReference type="CDD" id="cd01310">
    <property type="entry name" value="TatD_DNAse"/>
    <property type="match status" value="1"/>
</dbReference>
<feature type="binding site" evidence="4">
    <location>
        <position position="122"/>
    </location>
    <ligand>
        <name>a divalent metal cation</name>
        <dbReference type="ChEBI" id="CHEBI:60240"/>
        <label>2</label>
    </ligand>
</feature>
<dbReference type="AlphaFoldDB" id="A0A1H8MFU1"/>
<dbReference type="EMBL" id="FOCM01000016">
    <property type="protein sequence ID" value="SEO16016.1"/>
    <property type="molecule type" value="Genomic_DNA"/>
</dbReference>